<gene>
    <name evidence="2" type="ORF">FRZ54_11655</name>
</gene>
<sequence length="398" mass="45579">MKKRPKSYIFWTGMLLLFFPGLLHAYLLMPFPGSQNLEAIKLCYYLEKVILPLRIAGALVILWYLVKYFTNNRRWGKVVKISVLVLGLGSFYITDFAFKASTMFEEPKTIKFADAVANKVPESYIVLGVVNNGAAKAYPLVYLGYHHKVQDNVGDLPVLVTYCTMCRTGRVYSPVINGARQSFRLVGARHYNAIIEDESTGTWWYQATGEAAVGPMHGSYLKELPYEQSSLGAWLNKHPGSLILQPDGHFKSDYDDLKDYDIRQAVDKDSTLKNKDSLVRKSWVIGVVLDRKHKAYDWRKMQKICLLNDQFGTTPLLVGLEDDDHTFHVFKRRVDGKTLTFKQDTSGRFTDNETASTWDWEGKCISGASKGKQLAKVQAYQEYWHSWQHFHPGTLFWK</sequence>
<dbReference type="AlphaFoldDB" id="A0A5B8UXS3"/>
<keyword evidence="3" id="KW-1185">Reference proteome</keyword>
<dbReference type="RefSeq" id="WP_147031782.1">
    <property type="nucleotide sequence ID" value="NZ_CP042436.1"/>
</dbReference>
<feature type="transmembrane region" description="Helical" evidence="1">
    <location>
        <begin position="78"/>
        <end position="98"/>
    </location>
</feature>
<evidence type="ECO:0000313" key="2">
    <source>
        <dbReference type="EMBL" id="QEC63206.1"/>
    </source>
</evidence>
<dbReference type="Proteomes" id="UP000321479">
    <property type="component" value="Chromosome"/>
</dbReference>
<feature type="transmembrane region" description="Helical" evidence="1">
    <location>
        <begin position="49"/>
        <end position="66"/>
    </location>
</feature>
<reference evidence="2 3" key="1">
    <citation type="journal article" date="2017" name="Curr. Microbiol.">
        <title>Mucilaginibacter ginsenosidivorans sp. nov., Isolated from Soil of Ginseng Field.</title>
        <authorList>
            <person name="Kim M.M."/>
            <person name="Siddiqi M.Z."/>
            <person name="Im W.T."/>
        </authorList>
    </citation>
    <scope>NUCLEOTIDE SEQUENCE [LARGE SCALE GENOMIC DNA]</scope>
    <source>
        <strain evidence="2 3">Gsoil 3017</strain>
    </source>
</reference>
<proteinExistence type="predicted"/>
<dbReference type="InterPro" id="IPR021516">
    <property type="entry name" value="DUF3179"/>
</dbReference>
<accession>A0A5B8UXS3</accession>
<keyword evidence="1" id="KW-1133">Transmembrane helix</keyword>
<dbReference type="Pfam" id="PF11376">
    <property type="entry name" value="DUF3179"/>
    <property type="match status" value="1"/>
</dbReference>
<dbReference type="EMBL" id="CP042436">
    <property type="protein sequence ID" value="QEC63206.1"/>
    <property type="molecule type" value="Genomic_DNA"/>
</dbReference>
<name>A0A5B8UXS3_9SPHI</name>
<evidence type="ECO:0000256" key="1">
    <source>
        <dbReference type="SAM" id="Phobius"/>
    </source>
</evidence>
<organism evidence="2 3">
    <name type="scientific">Mucilaginibacter ginsenosidivorans</name>
    <dbReference type="NCBI Taxonomy" id="398053"/>
    <lineage>
        <taxon>Bacteria</taxon>
        <taxon>Pseudomonadati</taxon>
        <taxon>Bacteroidota</taxon>
        <taxon>Sphingobacteriia</taxon>
        <taxon>Sphingobacteriales</taxon>
        <taxon>Sphingobacteriaceae</taxon>
        <taxon>Mucilaginibacter</taxon>
    </lineage>
</organism>
<dbReference type="KEGG" id="mgin:FRZ54_11655"/>
<protein>
    <submittedName>
        <fullName evidence="2">DUF3179 domain-containing protein</fullName>
    </submittedName>
</protein>
<keyword evidence="1" id="KW-0472">Membrane</keyword>
<evidence type="ECO:0000313" key="3">
    <source>
        <dbReference type="Proteomes" id="UP000321479"/>
    </source>
</evidence>
<keyword evidence="1" id="KW-0812">Transmembrane</keyword>
<feature type="transmembrane region" description="Helical" evidence="1">
    <location>
        <begin position="7"/>
        <end position="29"/>
    </location>
</feature>
<dbReference type="OrthoDB" id="9806357at2"/>